<reference evidence="1 2" key="1">
    <citation type="submission" date="2017-04" db="EMBL/GenBank/DDBJ databases">
        <title>Complete Genome Sequence of Lytic Bacteriophage EF1 Infecting Enterococcus faecalis Isolates.</title>
        <authorList>
            <person name="Kim D."/>
            <person name="Kim Y.J."/>
            <person name="Han B.K."/>
            <person name="Kim H."/>
        </authorList>
    </citation>
    <scope>NUCLEOTIDE SEQUENCE [LARGE SCALE GENOMIC DNA]</scope>
</reference>
<sequence>MKNKYLRLKLIARKNQREKEIDRKEKADKMIKVLTDELSRVIIESR</sequence>
<organism evidence="1 2">
    <name type="scientific">Enterococcus phage EF1</name>
    <dbReference type="NCBI Taxonomy" id="2025813"/>
    <lineage>
        <taxon>Viruses</taxon>
        <taxon>Duplodnaviria</taxon>
        <taxon>Heunggongvirae</taxon>
        <taxon>Uroviricota</taxon>
        <taxon>Caudoviricetes</taxon>
    </lineage>
</organism>
<protein>
    <submittedName>
        <fullName evidence="1">Uncharacterized protein</fullName>
    </submittedName>
</protein>
<name>A0A249XXT0_9CAUD</name>
<proteinExistence type="predicted"/>
<dbReference type="Proteomes" id="UP000260005">
    <property type="component" value="Segment"/>
</dbReference>
<accession>A0A249XXT0</accession>
<evidence type="ECO:0000313" key="1">
    <source>
        <dbReference type="EMBL" id="ASZ76779.1"/>
    </source>
</evidence>
<dbReference type="EMBL" id="MF001358">
    <property type="protein sequence ID" value="ASZ76779.1"/>
    <property type="molecule type" value="Genomic_DNA"/>
</dbReference>
<evidence type="ECO:0000313" key="2">
    <source>
        <dbReference type="Proteomes" id="UP000260005"/>
    </source>
</evidence>
<keyword evidence="2" id="KW-1185">Reference proteome</keyword>